<evidence type="ECO:0000256" key="1">
    <source>
        <dbReference type="SAM" id="SignalP"/>
    </source>
</evidence>
<dbReference type="PROSITE" id="PS51257">
    <property type="entry name" value="PROKAR_LIPOPROTEIN"/>
    <property type="match status" value="1"/>
</dbReference>
<dbReference type="HOGENOM" id="CLU_1089969_0_0_1"/>
<proteinExistence type="predicted"/>
<sequence>MMCIKHMLLYVLVFPLSASPPVFLACLGIAILLRIKPCGYCLTLATILFLSSSPNSPFLKQSSLPPTLQSDQTRTLSSLPLNAPVPDRTWLTLNAGQIWDPSLVGYREMSKALEMERNTTSEAGYSGRQARRLGGIWQEGPRAVKEYVLAVRKGLREGQRPALAEKVYRFKETLTRLVSKREGSVEKSEEKRYLPALYVDWRYKGIGFVLDFGLKRSEEGLKWEIEEMLGRTWDKDELKPMEKKSGRQGVSGKMVDAIESSSAQTEKTVAARDKMEAVTKQSLWRKIPLVGSW</sequence>
<gene>
    <name evidence="2" type="ORF">I312_00651</name>
</gene>
<keyword evidence="1" id="KW-0732">Signal</keyword>
<protein>
    <submittedName>
        <fullName evidence="2">Uncharacterized protein</fullName>
    </submittedName>
</protein>
<name>A0A0D0UN57_CRYGA</name>
<dbReference type="EMBL" id="KN847974">
    <property type="protein sequence ID" value="KIR49563.1"/>
    <property type="molecule type" value="Genomic_DNA"/>
</dbReference>
<organism evidence="2">
    <name type="scientific">Cryptococcus bacillisporus CA1280</name>
    <dbReference type="NCBI Taxonomy" id="1296109"/>
    <lineage>
        <taxon>Eukaryota</taxon>
        <taxon>Fungi</taxon>
        <taxon>Dikarya</taxon>
        <taxon>Basidiomycota</taxon>
        <taxon>Agaricomycotina</taxon>
        <taxon>Tremellomycetes</taxon>
        <taxon>Tremellales</taxon>
        <taxon>Cryptococcaceae</taxon>
        <taxon>Cryptococcus</taxon>
        <taxon>Cryptococcus gattii species complex</taxon>
    </lineage>
</organism>
<dbReference type="OrthoDB" id="2564054at2759"/>
<reference evidence="2" key="1">
    <citation type="submission" date="2015-01" db="EMBL/GenBank/DDBJ databases">
        <title>The Genome Sequence of Cryptococcus gattii CA1280.</title>
        <authorList>
            <consortium name="The Broad Institute Genomics Platform"/>
            <person name="Cuomo C."/>
            <person name="Litvintseva A."/>
            <person name="Chen Y."/>
            <person name="Heitman J."/>
            <person name="Sun S."/>
            <person name="Springer D."/>
            <person name="Dromer F."/>
            <person name="Young S."/>
            <person name="Zeng Q."/>
            <person name="Gargeya S."/>
            <person name="Abouelleil A."/>
            <person name="Alvarado L."/>
            <person name="Chapman S.B."/>
            <person name="Gainer-Dewar J."/>
            <person name="Goldberg J."/>
            <person name="Griggs A."/>
            <person name="Gujja S."/>
            <person name="Hansen M."/>
            <person name="Howarth C."/>
            <person name="Imamovic A."/>
            <person name="Larimer J."/>
            <person name="Murphy C."/>
            <person name="Naylor J."/>
            <person name="Pearson M."/>
            <person name="Priest M."/>
            <person name="Roberts A."/>
            <person name="Saif S."/>
            <person name="Shea T."/>
            <person name="Sykes S."/>
            <person name="Wortman J."/>
            <person name="Nusbaum C."/>
            <person name="Birren B."/>
        </authorList>
    </citation>
    <scope>NUCLEOTIDE SEQUENCE [LARGE SCALE GENOMIC DNA]</scope>
    <source>
        <strain evidence="2">CA1280</strain>
    </source>
</reference>
<dbReference type="AlphaFoldDB" id="A0A0D0UN57"/>
<feature type="signal peptide" evidence="1">
    <location>
        <begin position="1"/>
        <end position="18"/>
    </location>
</feature>
<accession>A0A0D0UN57</accession>
<feature type="chain" id="PRO_5002222706" evidence="1">
    <location>
        <begin position="19"/>
        <end position="293"/>
    </location>
</feature>
<evidence type="ECO:0000313" key="2">
    <source>
        <dbReference type="EMBL" id="KIR49563.1"/>
    </source>
</evidence>